<dbReference type="Pfam" id="PF13193">
    <property type="entry name" value="AMP-binding_C"/>
    <property type="match status" value="1"/>
</dbReference>
<comment type="catalytic activity">
    <reaction evidence="7">
        <text>a very long-chain fatty acid + ATP + CoA = a very long-chain fatty acyl-CoA + AMP + diphosphate</text>
        <dbReference type="Rhea" id="RHEA:54536"/>
        <dbReference type="ChEBI" id="CHEBI:30616"/>
        <dbReference type="ChEBI" id="CHEBI:33019"/>
        <dbReference type="ChEBI" id="CHEBI:57287"/>
        <dbReference type="ChEBI" id="CHEBI:58950"/>
        <dbReference type="ChEBI" id="CHEBI:138261"/>
        <dbReference type="ChEBI" id="CHEBI:456215"/>
    </reaction>
    <physiologicalReaction direction="left-to-right" evidence="7">
        <dbReference type="Rhea" id="RHEA:54537"/>
    </physiologicalReaction>
</comment>
<evidence type="ECO:0000256" key="3">
    <source>
        <dbReference type="ARBA" id="ARBA00022741"/>
    </source>
</evidence>
<dbReference type="InterPro" id="IPR020845">
    <property type="entry name" value="AMP-binding_CS"/>
</dbReference>
<dbReference type="PROSITE" id="PS00455">
    <property type="entry name" value="AMP_BINDING"/>
    <property type="match status" value="1"/>
</dbReference>
<organism evidence="12 13">
    <name type="scientific">Brachionus plicatilis</name>
    <name type="common">Marine rotifer</name>
    <name type="synonym">Brachionus muelleri</name>
    <dbReference type="NCBI Taxonomy" id="10195"/>
    <lineage>
        <taxon>Eukaryota</taxon>
        <taxon>Metazoa</taxon>
        <taxon>Spiralia</taxon>
        <taxon>Gnathifera</taxon>
        <taxon>Rotifera</taxon>
        <taxon>Eurotatoria</taxon>
        <taxon>Monogononta</taxon>
        <taxon>Pseudotrocha</taxon>
        <taxon>Ploima</taxon>
        <taxon>Brachionidae</taxon>
        <taxon>Brachionus</taxon>
    </lineage>
</organism>
<gene>
    <name evidence="12" type="ORF">BpHYR1_034907</name>
</gene>
<dbReference type="EC" id="6.2.1.3" evidence="6"/>
<dbReference type="InterPro" id="IPR045851">
    <property type="entry name" value="AMP-bd_C_sf"/>
</dbReference>
<evidence type="ECO:0000256" key="7">
    <source>
        <dbReference type="ARBA" id="ARBA00036527"/>
    </source>
</evidence>
<keyword evidence="4" id="KW-0276">Fatty acid metabolism</keyword>
<dbReference type="InterPro" id="IPR025110">
    <property type="entry name" value="AMP-bd_C"/>
</dbReference>
<evidence type="ECO:0000256" key="4">
    <source>
        <dbReference type="ARBA" id="ARBA00022832"/>
    </source>
</evidence>
<dbReference type="InterPro" id="IPR042099">
    <property type="entry name" value="ANL_N_sf"/>
</dbReference>
<dbReference type="STRING" id="10195.A0A3M7RY81"/>
<dbReference type="PANTHER" id="PTHR43107">
    <property type="entry name" value="LONG-CHAIN FATTY ACID TRANSPORT PROTEIN"/>
    <property type="match status" value="1"/>
</dbReference>
<comment type="similarity">
    <text evidence="1">Belongs to the ATP-dependent AMP-binding enzyme family.</text>
</comment>
<evidence type="ECO:0000256" key="6">
    <source>
        <dbReference type="ARBA" id="ARBA00026121"/>
    </source>
</evidence>
<dbReference type="SUPFAM" id="SSF56801">
    <property type="entry name" value="Acetyl-CoA synthetase-like"/>
    <property type="match status" value="1"/>
</dbReference>
<keyword evidence="13" id="KW-1185">Reference proteome</keyword>
<evidence type="ECO:0000256" key="5">
    <source>
        <dbReference type="ARBA" id="ARBA00022840"/>
    </source>
</evidence>
<evidence type="ECO:0000256" key="8">
    <source>
        <dbReference type="ARBA" id="ARBA00041297"/>
    </source>
</evidence>
<evidence type="ECO:0000259" key="10">
    <source>
        <dbReference type="Pfam" id="PF00501"/>
    </source>
</evidence>
<evidence type="ECO:0000313" key="12">
    <source>
        <dbReference type="EMBL" id="RNA28305.1"/>
    </source>
</evidence>
<dbReference type="GO" id="GO:0005886">
    <property type="term" value="C:plasma membrane"/>
    <property type="evidence" value="ECO:0007669"/>
    <property type="project" value="TreeGrafter"/>
</dbReference>
<name>A0A3M7RY81_BRAPC</name>
<feature type="domain" description="AMP-binding enzyme C-terminal" evidence="11">
    <location>
        <begin position="435"/>
        <end position="508"/>
    </location>
</feature>
<proteinExistence type="inferred from homology"/>
<accession>A0A3M7RY81</accession>
<dbReference type="InterPro" id="IPR000873">
    <property type="entry name" value="AMP-dep_synth/lig_dom"/>
</dbReference>
<dbReference type="GO" id="GO:0005789">
    <property type="term" value="C:endoplasmic reticulum membrane"/>
    <property type="evidence" value="ECO:0007669"/>
    <property type="project" value="TreeGrafter"/>
</dbReference>
<comment type="catalytic activity">
    <reaction evidence="9">
        <text>tetracosanoate + ATP + CoA = tetracosanoyl-CoA + AMP + diphosphate</text>
        <dbReference type="Rhea" id="RHEA:33639"/>
        <dbReference type="ChEBI" id="CHEBI:30616"/>
        <dbReference type="ChEBI" id="CHEBI:31014"/>
        <dbReference type="ChEBI" id="CHEBI:33019"/>
        <dbReference type="ChEBI" id="CHEBI:57287"/>
        <dbReference type="ChEBI" id="CHEBI:65052"/>
        <dbReference type="ChEBI" id="CHEBI:456215"/>
    </reaction>
    <physiologicalReaction direction="left-to-right" evidence="9">
        <dbReference type="Rhea" id="RHEA:33640"/>
    </physiologicalReaction>
</comment>
<protein>
    <recommendedName>
        <fullName evidence="6">long-chain-fatty-acid--CoA ligase</fullName>
        <ecNumber evidence="6">6.2.1.3</ecNumber>
    </recommendedName>
    <alternativeName>
        <fullName evidence="8">Long-chain-fatty-acid--CoA ligase</fullName>
    </alternativeName>
</protein>
<reference evidence="12 13" key="1">
    <citation type="journal article" date="2018" name="Sci. Rep.">
        <title>Genomic signatures of local adaptation to the degree of environmental predictability in rotifers.</title>
        <authorList>
            <person name="Franch-Gras L."/>
            <person name="Hahn C."/>
            <person name="Garcia-Roger E.M."/>
            <person name="Carmona M.J."/>
            <person name="Serra M."/>
            <person name="Gomez A."/>
        </authorList>
    </citation>
    <scope>NUCLEOTIDE SEQUENCE [LARGE SCALE GENOMIC DNA]</scope>
    <source>
        <strain evidence="12">HYR1</strain>
    </source>
</reference>
<evidence type="ECO:0000313" key="13">
    <source>
        <dbReference type="Proteomes" id="UP000276133"/>
    </source>
</evidence>
<evidence type="ECO:0000259" key="11">
    <source>
        <dbReference type="Pfam" id="PF13193"/>
    </source>
</evidence>
<dbReference type="GO" id="GO:0044539">
    <property type="term" value="P:long-chain fatty acid import into cell"/>
    <property type="evidence" value="ECO:0007669"/>
    <property type="project" value="TreeGrafter"/>
</dbReference>
<sequence length="556" mass="63164">MSLVSNYLVGLKNFLHALYRDICGIFLLIQIEYKLGLIERKQLILSDCFRQLVKKNPSKPCIIFDSDHWSYERLEDHSNRIAEIFTDAFGLKKGDCVALFMENKPEYVSLWLGLSKIGVISALINTNLKYDQLAHTIEVAKPKIIVYSDQLENDIMMYIYTSGTTGLPKPAVIKYNRYMAGGLTFSKSAYLGSDDRLYVALPLYHANGGIIGMGTALVSGVTVVLRKKFSASNFWKECIEYKCTAFIYVGEICRFLTNQPKSVLDKQHGIRKAIGNGLRRNVWEDFYQRFGVNCVEFYAASEGNCTMINTVCKIGACGFVPLINRFFKILPIYVIKIDDDMNPIRDKNGFCVECRPFEKGLLIGMIGKSIKTSFNGYANNKSASSKKIIENVFRDGQKAFNSGDLMMCDSLGYLYFCDRLGDTYRWKGENVATIEVENVLSKIVGGAEVSVYGVEVPGQEGKAGMAAINSKSIELDYFEQEVKLKLPNYARPVFVRLVDQLDYTGTFKTKKTRLVHQGYDLDKSNDRIFFFSTKDQKYRDLSRTDYEDILKCKLRF</sequence>
<dbReference type="Gene3D" id="3.40.50.12780">
    <property type="entry name" value="N-terminal domain of ligase-like"/>
    <property type="match status" value="1"/>
</dbReference>
<dbReference type="Pfam" id="PF00501">
    <property type="entry name" value="AMP-binding"/>
    <property type="match status" value="2"/>
</dbReference>
<dbReference type="OrthoDB" id="288590at2759"/>
<evidence type="ECO:0000256" key="9">
    <source>
        <dbReference type="ARBA" id="ARBA00048666"/>
    </source>
</evidence>
<dbReference type="EMBL" id="REGN01002408">
    <property type="protein sequence ID" value="RNA28305.1"/>
    <property type="molecule type" value="Genomic_DNA"/>
</dbReference>
<feature type="domain" description="AMP-dependent synthetase/ligase" evidence="10">
    <location>
        <begin position="50"/>
        <end position="147"/>
    </location>
</feature>
<dbReference type="PANTHER" id="PTHR43107:SF15">
    <property type="entry name" value="FATTY ACID TRANSPORT PROTEIN 3, ISOFORM A"/>
    <property type="match status" value="1"/>
</dbReference>
<dbReference type="GO" id="GO:0004467">
    <property type="term" value="F:long-chain fatty acid-CoA ligase activity"/>
    <property type="evidence" value="ECO:0007669"/>
    <property type="project" value="UniProtKB-EC"/>
</dbReference>
<dbReference type="GO" id="GO:0005324">
    <property type="term" value="F:long-chain fatty acid transmembrane transporter activity"/>
    <property type="evidence" value="ECO:0007669"/>
    <property type="project" value="TreeGrafter"/>
</dbReference>
<keyword evidence="4" id="KW-0443">Lipid metabolism</keyword>
<dbReference type="GO" id="GO:0005524">
    <property type="term" value="F:ATP binding"/>
    <property type="evidence" value="ECO:0007669"/>
    <property type="project" value="UniProtKB-KW"/>
</dbReference>
<comment type="caution">
    <text evidence="12">The sequence shown here is derived from an EMBL/GenBank/DDBJ whole genome shotgun (WGS) entry which is preliminary data.</text>
</comment>
<keyword evidence="3" id="KW-0547">Nucleotide-binding</keyword>
<evidence type="ECO:0000256" key="1">
    <source>
        <dbReference type="ARBA" id="ARBA00006432"/>
    </source>
</evidence>
<dbReference type="Proteomes" id="UP000276133">
    <property type="component" value="Unassembled WGS sequence"/>
</dbReference>
<dbReference type="AlphaFoldDB" id="A0A3M7RY81"/>
<feature type="domain" description="AMP-dependent synthetase/ligase" evidence="10">
    <location>
        <begin position="152"/>
        <end position="318"/>
    </location>
</feature>
<keyword evidence="2" id="KW-0436">Ligase</keyword>
<evidence type="ECO:0000256" key="2">
    <source>
        <dbReference type="ARBA" id="ARBA00022598"/>
    </source>
</evidence>
<dbReference type="Gene3D" id="3.30.300.30">
    <property type="match status" value="1"/>
</dbReference>
<dbReference type="FunFam" id="3.30.300.30:FF:000002">
    <property type="entry name" value="Long-chain fatty acid transport protein 1"/>
    <property type="match status" value="1"/>
</dbReference>
<keyword evidence="5" id="KW-0067">ATP-binding</keyword>